<dbReference type="Proteomes" id="UP000247772">
    <property type="component" value="Unassembled WGS sequence"/>
</dbReference>
<evidence type="ECO:0000313" key="3">
    <source>
        <dbReference type="Proteomes" id="UP000247772"/>
    </source>
</evidence>
<proteinExistence type="predicted"/>
<protein>
    <submittedName>
        <fullName evidence="2">Nicotinamidase-related amidase</fullName>
    </submittedName>
</protein>
<dbReference type="InterPro" id="IPR050993">
    <property type="entry name" value="Isochorismatase_domain"/>
</dbReference>
<dbReference type="PANTHER" id="PTHR14119:SF3">
    <property type="entry name" value="ISOCHORISMATASE DOMAIN-CONTAINING PROTEIN 2"/>
    <property type="match status" value="1"/>
</dbReference>
<evidence type="ECO:0000313" key="2">
    <source>
        <dbReference type="EMBL" id="PYE24180.1"/>
    </source>
</evidence>
<dbReference type="Pfam" id="PF00857">
    <property type="entry name" value="Isochorismatase"/>
    <property type="match status" value="1"/>
</dbReference>
<dbReference type="OrthoDB" id="9796958at2"/>
<organism evidence="2 3">
    <name type="scientific">Paraburkholderia silvatlantica</name>
    <dbReference type="NCBI Taxonomy" id="321895"/>
    <lineage>
        <taxon>Bacteria</taxon>
        <taxon>Pseudomonadati</taxon>
        <taxon>Pseudomonadota</taxon>
        <taxon>Betaproteobacteria</taxon>
        <taxon>Burkholderiales</taxon>
        <taxon>Burkholderiaceae</taxon>
        <taxon>Paraburkholderia</taxon>
    </lineage>
</organism>
<accession>A0A2V4U7K3</accession>
<feature type="domain" description="Isochorismatase-like" evidence="1">
    <location>
        <begin position="9"/>
        <end position="153"/>
    </location>
</feature>
<dbReference type="RefSeq" id="WP_110854806.1">
    <property type="nucleotide sequence ID" value="NZ_QJSQ01000006.1"/>
</dbReference>
<reference evidence="2 3" key="1">
    <citation type="submission" date="2018-06" db="EMBL/GenBank/DDBJ databases">
        <title>Genomic Encyclopedia of Type Strains, Phase IV (KMG-V): Genome sequencing to study the core and pangenomes of soil and plant-associated prokaryotes.</title>
        <authorList>
            <person name="Whitman W."/>
        </authorList>
    </citation>
    <scope>NUCLEOTIDE SEQUENCE [LARGE SCALE GENOMIC DNA]</scope>
    <source>
        <strain evidence="2 3">SRCL-318</strain>
    </source>
</reference>
<comment type="caution">
    <text evidence="2">The sequence shown here is derived from an EMBL/GenBank/DDBJ whole genome shotgun (WGS) entry which is preliminary data.</text>
</comment>
<gene>
    <name evidence="2" type="ORF">C7410_1069</name>
</gene>
<dbReference type="SUPFAM" id="SSF52499">
    <property type="entry name" value="Isochorismatase-like hydrolases"/>
    <property type="match status" value="1"/>
</dbReference>
<dbReference type="InterPro" id="IPR000868">
    <property type="entry name" value="Isochorismatase-like_dom"/>
</dbReference>
<name>A0A2V4U7K3_9BURK</name>
<evidence type="ECO:0000259" key="1">
    <source>
        <dbReference type="Pfam" id="PF00857"/>
    </source>
</evidence>
<dbReference type="EMBL" id="QJSQ01000006">
    <property type="protein sequence ID" value="PYE24180.1"/>
    <property type="molecule type" value="Genomic_DNA"/>
</dbReference>
<sequence length="176" mass="19050">MLHSLSESIVVLIDLQTRLVPAIREGESIVAQAVRLGRIARDLDVPVIGAEQNPGALGENAKEIKDLCSITVAKHHFDATADGLFEALPRGRTRAIVAGCEAHVCVLQTAVGLLQRGLSVTLVTDAMGSRKVVDKEVAISRLNNAGAEVATVEMVAFEWLRSSRHPRFRDILQLIK</sequence>
<dbReference type="Gene3D" id="3.40.50.850">
    <property type="entry name" value="Isochorismatase-like"/>
    <property type="match status" value="1"/>
</dbReference>
<dbReference type="PANTHER" id="PTHR14119">
    <property type="entry name" value="HYDROLASE"/>
    <property type="match status" value="1"/>
</dbReference>
<dbReference type="InterPro" id="IPR036380">
    <property type="entry name" value="Isochorismatase-like_sf"/>
</dbReference>
<dbReference type="AlphaFoldDB" id="A0A2V4U7K3"/>